<evidence type="ECO:0000313" key="3">
    <source>
        <dbReference type="Proteomes" id="UP000830375"/>
    </source>
</evidence>
<name>A0ABQ8LH52_LABRO</name>
<dbReference type="Proteomes" id="UP000830375">
    <property type="component" value="Unassembled WGS sequence"/>
</dbReference>
<dbReference type="EMBL" id="JACTAM010000023">
    <property type="protein sequence ID" value="KAI2650017.1"/>
    <property type="molecule type" value="Genomic_DNA"/>
</dbReference>
<evidence type="ECO:0000313" key="2">
    <source>
        <dbReference type="EMBL" id="KAI2650017.1"/>
    </source>
</evidence>
<gene>
    <name evidence="2" type="ORF">H4Q32_016107</name>
</gene>
<accession>A0ABQ8LH52</accession>
<evidence type="ECO:0000256" key="1">
    <source>
        <dbReference type="SAM" id="MobiDB-lite"/>
    </source>
</evidence>
<keyword evidence="3" id="KW-1185">Reference proteome</keyword>
<sequence length="333" mass="35272">MVCGQQTVHKPPDHPELPPSLSLSPSLHLFSPLPPLSPCSPSAHPQHTICAVRLLWVCQSPSVLWLEAPLSLRLSSESRTPPRPVDPAAPPWLLAPSSPPWPISPPAPPGSLVPPAPPWSVVDHSPPRGSTPPATPCPSGSVRLFLPSGSTLVLCHSSSTVAFWIPAMVAGDICSALTLRILGVTLAHCLSISASGFTTKCSVAIGQTPGVISPSSTITPPSVSSTVGRHHGCGLGPAWFLLLQVPGLCSLSSFQDSVLHPILHLGCPLFMPALRPPLFPSHIHSFVFLLSPPPSLHLSLWREVEPSGRDCKLSHHRTVLLCFHPSCVHCPSF</sequence>
<protein>
    <submittedName>
        <fullName evidence="2">IgA FC receptor</fullName>
    </submittedName>
</protein>
<proteinExistence type="predicted"/>
<organism evidence="2 3">
    <name type="scientific">Labeo rohita</name>
    <name type="common">Indian major carp</name>
    <name type="synonym">Cyprinus rohita</name>
    <dbReference type="NCBI Taxonomy" id="84645"/>
    <lineage>
        <taxon>Eukaryota</taxon>
        <taxon>Metazoa</taxon>
        <taxon>Chordata</taxon>
        <taxon>Craniata</taxon>
        <taxon>Vertebrata</taxon>
        <taxon>Euteleostomi</taxon>
        <taxon>Actinopterygii</taxon>
        <taxon>Neopterygii</taxon>
        <taxon>Teleostei</taxon>
        <taxon>Ostariophysi</taxon>
        <taxon>Cypriniformes</taxon>
        <taxon>Cyprinidae</taxon>
        <taxon>Labeoninae</taxon>
        <taxon>Labeonini</taxon>
        <taxon>Labeo</taxon>
    </lineage>
</organism>
<reference evidence="2 3" key="1">
    <citation type="submission" date="2022-01" db="EMBL/GenBank/DDBJ databases">
        <title>A high-quality chromosome-level genome assembly of rohu carp, Labeo rohita.</title>
        <authorList>
            <person name="Arick M.A. II"/>
            <person name="Hsu C.-Y."/>
            <person name="Magbanua Z."/>
            <person name="Pechanova O."/>
            <person name="Grover C."/>
            <person name="Miller E."/>
            <person name="Thrash A."/>
            <person name="Ezzel L."/>
            <person name="Alam S."/>
            <person name="Benzie J."/>
            <person name="Hamilton M."/>
            <person name="Karsi A."/>
            <person name="Lawrence M.L."/>
            <person name="Peterson D.G."/>
        </authorList>
    </citation>
    <scope>NUCLEOTIDE SEQUENCE [LARGE SCALE GENOMIC DNA]</scope>
    <source>
        <strain evidence="3">BAU-BD-2019</strain>
        <tissue evidence="2">Blood</tissue>
    </source>
</reference>
<comment type="caution">
    <text evidence="2">The sequence shown here is derived from an EMBL/GenBank/DDBJ whole genome shotgun (WGS) entry which is preliminary data.</text>
</comment>
<feature type="region of interest" description="Disordered" evidence="1">
    <location>
        <begin position="1"/>
        <end position="21"/>
    </location>
</feature>
<keyword evidence="2" id="KW-0675">Receptor</keyword>